<evidence type="ECO:0000313" key="1">
    <source>
        <dbReference type="EMBL" id="KAK0432361.1"/>
    </source>
</evidence>
<dbReference type="InterPro" id="IPR032675">
    <property type="entry name" value="LRR_dom_sf"/>
</dbReference>
<proteinExistence type="predicted"/>
<evidence type="ECO:0000313" key="2">
    <source>
        <dbReference type="Proteomes" id="UP001175226"/>
    </source>
</evidence>
<protein>
    <recommendedName>
        <fullName evidence="3">F-box domain-containing protein</fullName>
    </recommendedName>
</protein>
<keyword evidence="2" id="KW-1185">Reference proteome</keyword>
<accession>A0AA39MEY0</accession>
<evidence type="ECO:0008006" key="3">
    <source>
        <dbReference type="Google" id="ProtNLM"/>
    </source>
</evidence>
<dbReference type="SUPFAM" id="SSF52047">
    <property type="entry name" value="RNI-like"/>
    <property type="match status" value="1"/>
</dbReference>
<dbReference type="EMBL" id="JAUEPT010000095">
    <property type="protein sequence ID" value="KAK0432361.1"/>
    <property type="molecule type" value="Genomic_DNA"/>
</dbReference>
<dbReference type="Proteomes" id="UP001175226">
    <property type="component" value="Unassembled WGS sequence"/>
</dbReference>
<dbReference type="Gene3D" id="3.80.10.10">
    <property type="entry name" value="Ribonuclease Inhibitor"/>
    <property type="match status" value="1"/>
</dbReference>
<reference evidence="1" key="1">
    <citation type="submission" date="2023-06" db="EMBL/GenBank/DDBJ databases">
        <authorList>
            <consortium name="Lawrence Berkeley National Laboratory"/>
            <person name="Ahrendt S."/>
            <person name="Sahu N."/>
            <person name="Indic B."/>
            <person name="Wong-Bajracharya J."/>
            <person name="Merenyi Z."/>
            <person name="Ke H.-M."/>
            <person name="Monk M."/>
            <person name="Kocsube S."/>
            <person name="Drula E."/>
            <person name="Lipzen A."/>
            <person name="Balint B."/>
            <person name="Henrissat B."/>
            <person name="Andreopoulos B."/>
            <person name="Martin F.M."/>
            <person name="Harder C.B."/>
            <person name="Rigling D."/>
            <person name="Ford K.L."/>
            <person name="Foster G.D."/>
            <person name="Pangilinan J."/>
            <person name="Papanicolaou A."/>
            <person name="Barry K."/>
            <person name="LaButti K."/>
            <person name="Viragh M."/>
            <person name="Koriabine M."/>
            <person name="Yan M."/>
            <person name="Riley R."/>
            <person name="Champramary S."/>
            <person name="Plett K.L."/>
            <person name="Tsai I.J."/>
            <person name="Slot J."/>
            <person name="Sipos G."/>
            <person name="Plett J."/>
            <person name="Nagy L.G."/>
            <person name="Grigoriev I.V."/>
        </authorList>
    </citation>
    <scope>NUCLEOTIDE SEQUENCE</scope>
    <source>
        <strain evidence="1">FPL87.14</strain>
    </source>
</reference>
<gene>
    <name evidence="1" type="ORF">EV421DRAFT_1849172</name>
</gene>
<sequence length="525" mass="59963">MSLLALPAELLEKIVTCVTPFYGTSCHPAIRLTCRKLCDVATPFVFERFYIDLTKMEKEKSHAIHFLKELSQGRRLGRFIRALYFRTSSGGHKSNLSGFWDALSLLKNGETFFETISKLILAAVLQMQALKEFHWQKPSRAEMFSKIIGQTIDSLSKSPHLCFVSISAYEIKKDIPCAPFHGLTHLTIDGNGTLDYAPAIIANSPNLFRLKVIIYRHDRPSQFPVLSLFGKFPEGTYSSVQQVILSGNYLSMETSTVPSLIPHLRNLSDFHIPVGFNVPDAFWNALLDANVFLRSVTSSRLELQDSFLNYLRCYDRLEEVHLRLGRRSSYDVQDGRAQFFLRNIIPINSLSLTVVVVKPAYAGYWCFDVPMLEALLLCANLVYIGMSVDGERAQVEYCNNVITKLLKNLHRWHHLETLDIGAVIPIDTRFRAPIPANKSPMREVCTSIMCCVSDFQCRRPTRQMLKLQIHTDFAFSLHLRESVSKSKIYHFCRLRLSEEAKRAMKMTKDHEEAERISNLTILNIL</sequence>
<name>A0AA39MEY0_9AGAR</name>
<dbReference type="AlphaFoldDB" id="A0AA39MEY0"/>
<comment type="caution">
    <text evidence="1">The sequence shown here is derived from an EMBL/GenBank/DDBJ whole genome shotgun (WGS) entry which is preliminary data.</text>
</comment>
<organism evidence="1 2">
    <name type="scientific">Armillaria borealis</name>
    <dbReference type="NCBI Taxonomy" id="47425"/>
    <lineage>
        <taxon>Eukaryota</taxon>
        <taxon>Fungi</taxon>
        <taxon>Dikarya</taxon>
        <taxon>Basidiomycota</taxon>
        <taxon>Agaricomycotina</taxon>
        <taxon>Agaricomycetes</taxon>
        <taxon>Agaricomycetidae</taxon>
        <taxon>Agaricales</taxon>
        <taxon>Marasmiineae</taxon>
        <taxon>Physalacriaceae</taxon>
        <taxon>Armillaria</taxon>
    </lineage>
</organism>